<comment type="subunit">
    <text evidence="13">Component of the ATP synthase complex composed at least of ATP5F1A/subunit alpha, ATP5F1B/subunit beta, ATP5MC1/subunit c (homooctomer), MT-ATP6/subunit a, MT-ATP8/subunit 8, ATP5ME/subunit e, ATP5MF/subunit f, ATP5MG/subunit g, ATP5MK/subunit k, ATP5MJ/subunit j, ATP5F1C/subunit gamma, ATP5F1D/subunit delta, ATP5F1E/subunit epsilon, ATP5PF/subunit F6, ATP5PB/subunit b, ATP5PD/subunit d, ATP5PO/subunit OSCP. ATP synthase complex consists of a soluble F(1) head domain (subunits alpha(3) and beta(3)) - the catalytic core - and a membrane F(0) domain - the membrane proton channel (subunits c, a, 8, e, f, g, k and j). These two domains are linked by a central stalk (subunits gamma, delta, and epsilon) rotating inside the F1 region and a stationary peripheral stalk (subunits F6, b, d, and OSCP).</text>
</comment>
<name>D1YUC7_9TELE</name>
<feature type="transmembrane region" description="Helical" evidence="15">
    <location>
        <begin position="6"/>
        <end position="23"/>
    </location>
</feature>
<keyword evidence="4 14" id="KW-0138">CF(0)</keyword>
<evidence type="ECO:0000256" key="11">
    <source>
        <dbReference type="ARBA" id="ARBA00023310"/>
    </source>
</evidence>
<keyword evidence="3 14" id="KW-0813">Transport</keyword>
<dbReference type="GO" id="GO:0015078">
    <property type="term" value="F:proton transmembrane transporter activity"/>
    <property type="evidence" value="ECO:0007669"/>
    <property type="project" value="InterPro"/>
</dbReference>
<comment type="subcellular location">
    <subcellularLocation>
        <location evidence="1 14">Mitochondrion membrane</location>
        <topology evidence="1 14">Single-pass membrane protein</topology>
    </subcellularLocation>
</comment>
<dbReference type="InterPro" id="IPR050635">
    <property type="entry name" value="ATPase_protein_8"/>
</dbReference>
<accession>D1YUC7</accession>
<evidence type="ECO:0000256" key="4">
    <source>
        <dbReference type="ARBA" id="ARBA00022547"/>
    </source>
</evidence>
<keyword evidence="6 14" id="KW-0375">Hydrogen ion transport</keyword>
<keyword evidence="9 14" id="KW-0496">Mitochondrion</keyword>
<dbReference type="GO" id="GO:0015986">
    <property type="term" value="P:proton motive force-driven ATP synthesis"/>
    <property type="evidence" value="ECO:0007669"/>
    <property type="project" value="InterPro"/>
</dbReference>
<keyword evidence="5 14" id="KW-0812">Transmembrane</keyword>
<geneLocation type="mitochondrion" evidence="16"/>
<keyword evidence="7 15" id="KW-1133">Transmembrane helix</keyword>
<evidence type="ECO:0000256" key="1">
    <source>
        <dbReference type="ARBA" id="ARBA00004304"/>
    </source>
</evidence>
<keyword evidence="10 15" id="KW-0472">Membrane</keyword>
<keyword evidence="11" id="KW-0066">ATP synthesis</keyword>
<proteinExistence type="inferred from homology"/>
<evidence type="ECO:0000256" key="5">
    <source>
        <dbReference type="ARBA" id="ARBA00022692"/>
    </source>
</evidence>
<evidence type="ECO:0000256" key="15">
    <source>
        <dbReference type="SAM" id="Phobius"/>
    </source>
</evidence>
<dbReference type="Pfam" id="PF00895">
    <property type="entry name" value="ATP-synt_8"/>
    <property type="match status" value="1"/>
</dbReference>
<evidence type="ECO:0000256" key="7">
    <source>
        <dbReference type="ARBA" id="ARBA00022989"/>
    </source>
</evidence>
<evidence type="ECO:0000313" key="16">
    <source>
        <dbReference type="EMBL" id="BAI53511.1"/>
    </source>
</evidence>
<evidence type="ECO:0000256" key="12">
    <source>
        <dbReference type="ARBA" id="ARBA00053067"/>
    </source>
</evidence>
<dbReference type="GO" id="GO:0031966">
    <property type="term" value="C:mitochondrial membrane"/>
    <property type="evidence" value="ECO:0007669"/>
    <property type="project" value="UniProtKB-SubCell"/>
</dbReference>
<dbReference type="PANTHER" id="PTHR39937">
    <property type="entry name" value="ATP SYNTHASE PROTEIN 8"/>
    <property type="match status" value="1"/>
</dbReference>
<keyword evidence="8 14" id="KW-0406">Ion transport</keyword>
<evidence type="ECO:0000256" key="9">
    <source>
        <dbReference type="ARBA" id="ARBA00023128"/>
    </source>
</evidence>
<dbReference type="PANTHER" id="PTHR39937:SF1">
    <property type="entry name" value="ATP SYNTHASE PROTEIN 8"/>
    <property type="match status" value="1"/>
</dbReference>
<evidence type="ECO:0000256" key="10">
    <source>
        <dbReference type="ARBA" id="ARBA00023136"/>
    </source>
</evidence>
<evidence type="ECO:0000256" key="13">
    <source>
        <dbReference type="ARBA" id="ARBA00064647"/>
    </source>
</evidence>
<reference evidence="16" key="1">
    <citation type="submission" date="2008-08" db="EMBL/GenBank/DDBJ databases">
        <authorList>
            <person name="Inoue J."/>
            <person name="Miya M."/>
            <person name="Aoyama J."/>
            <person name="Tsukamoto K."/>
            <person name="Nishida M."/>
        </authorList>
    </citation>
    <scope>NUCLEOTIDE SEQUENCE</scope>
    <source>
        <tissue evidence="16">Muscle</tissue>
    </source>
</reference>
<dbReference type="GO" id="GO:0045259">
    <property type="term" value="C:proton-transporting ATP synthase complex"/>
    <property type="evidence" value="ECO:0007669"/>
    <property type="project" value="UniProtKB-KW"/>
</dbReference>
<evidence type="ECO:0000256" key="3">
    <source>
        <dbReference type="ARBA" id="ARBA00022448"/>
    </source>
</evidence>
<comment type="function">
    <text evidence="12">Subunit 8, of the mitochondrial membrane ATP synthase complex (F(1)F(0) ATP synthase or Complex V) that produces ATP from ADP in the presence of a proton gradient across the membrane which is generated by electron transport complexes of the respiratory chain. ATP synthase complex consist of a soluble F(1) head domain - the catalytic core - and a membrane F(1) domain - the membrane proton channel. These two domains are linked by a central stalk rotating inside the F(1) region and a stationary peripheral stalk. During catalysis, ATP synthesis in the catalytic domain of F(1) is coupled via a rotary mechanism of the central stalk subunits to proton translocation. In vivo, can only synthesize ATP although its ATP hydrolase activity can be activated artificially in vitro. Part of the complex F(0) domain.</text>
</comment>
<evidence type="ECO:0000256" key="14">
    <source>
        <dbReference type="RuleBase" id="RU003661"/>
    </source>
</evidence>
<comment type="similarity">
    <text evidence="2 14">Belongs to the ATPase protein 8 family.</text>
</comment>
<reference evidence="16" key="2">
    <citation type="journal article" date="2010" name="Biol. Lett.">
        <title>Deep-ocean origin of the freshwater eels.</title>
        <authorList>
            <person name="Inoue J.G."/>
            <person name="Miya M."/>
            <person name="Miller M.J."/>
            <person name="Sado T."/>
            <person name="Hanel R."/>
            <person name="Hatooka K."/>
            <person name="Aoyama J."/>
            <person name="Minegishi Y."/>
            <person name="Nishida M."/>
            <person name="Tsukamoto K."/>
        </authorList>
    </citation>
    <scope>NUCLEOTIDE SEQUENCE</scope>
    <source>
        <tissue evidence="16">Muscle</tissue>
    </source>
</reference>
<dbReference type="InterPro" id="IPR001421">
    <property type="entry name" value="ATP8_metazoa"/>
</dbReference>
<gene>
    <name evidence="16" type="primary">ATP8</name>
</gene>
<organism evidence="16">
    <name type="scientific">Monognathus jesperseni</name>
    <dbReference type="NCBI Taxonomy" id="556250"/>
    <lineage>
        <taxon>Eukaryota</taxon>
        <taxon>Metazoa</taxon>
        <taxon>Chordata</taxon>
        <taxon>Craniata</taxon>
        <taxon>Vertebrata</taxon>
        <taxon>Euteleostomi</taxon>
        <taxon>Actinopterygii</taxon>
        <taxon>Neopterygii</taxon>
        <taxon>Teleostei</taxon>
        <taxon>Anguilliformes</taxon>
        <taxon>Monognathidae</taxon>
        <taxon>Monognathus</taxon>
    </lineage>
</organism>
<evidence type="ECO:0000256" key="2">
    <source>
        <dbReference type="ARBA" id="ARBA00008892"/>
    </source>
</evidence>
<protein>
    <recommendedName>
        <fullName evidence="14">ATP synthase complex subunit 8</fullName>
    </recommendedName>
</protein>
<evidence type="ECO:0000256" key="6">
    <source>
        <dbReference type="ARBA" id="ARBA00022781"/>
    </source>
</evidence>
<evidence type="ECO:0000256" key="8">
    <source>
        <dbReference type="ARBA" id="ARBA00023065"/>
    </source>
</evidence>
<dbReference type="AlphaFoldDB" id="D1YUC7"/>
<sequence>MPQLNLMPWFMVFMVTWLLLTMLPPTKVASHLFLTEPEASATEGVKPAPWNWPWY</sequence>
<dbReference type="EMBL" id="AP010869">
    <property type="protein sequence ID" value="BAI53511.1"/>
    <property type="molecule type" value="Genomic_DNA"/>
</dbReference>